<dbReference type="PANTHER" id="PTHR15974">
    <property type="entry name" value="CYTOKINE-LIKE PROTEIN 1"/>
    <property type="match status" value="1"/>
</dbReference>
<dbReference type="Proteomes" id="UP000246464">
    <property type="component" value="Chromosome 4"/>
</dbReference>
<evidence type="ECO:0000313" key="2">
    <source>
        <dbReference type="Proteomes" id="UP000246464"/>
    </source>
</evidence>
<dbReference type="PANTHER" id="PTHR15974:SF0">
    <property type="entry name" value="CYTOKINE-LIKE PROTEIN 1"/>
    <property type="match status" value="1"/>
</dbReference>
<dbReference type="GO" id="GO:0045944">
    <property type="term" value="P:positive regulation of transcription by RNA polymerase II"/>
    <property type="evidence" value="ECO:0007669"/>
    <property type="project" value="TreeGrafter"/>
</dbReference>
<dbReference type="InterPro" id="IPR029253">
    <property type="entry name" value="CYTL1"/>
</dbReference>
<accession>A0A2U9B7R4</accession>
<gene>
    <name evidence="1" type="ORF">SMAX5B_019374</name>
</gene>
<reference evidence="1 2" key="1">
    <citation type="submission" date="2017-12" db="EMBL/GenBank/DDBJ databases">
        <title>Integrating genomic resources of turbot (Scophthalmus maximus) in depth evaluation of genetic and physical mapping variation across individuals.</title>
        <authorList>
            <person name="Martinez P."/>
        </authorList>
    </citation>
    <scope>NUCLEOTIDE SEQUENCE [LARGE SCALE GENOMIC DNA]</scope>
</reference>
<evidence type="ECO:0000313" key="1">
    <source>
        <dbReference type="EMBL" id="AWO99986.1"/>
    </source>
</evidence>
<keyword evidence="2" id="KW-1185">Reference proteome</keyword>
<dbReference type="Pfam" id="PF15153">
    <property type="entry name" value="CYTL1"/>
    <property type="match status" value="1"/>
</dbReference>
<proteinExistence type="predicted"/>
<dbReference type="EMBL" id="CP026246">
    <property type="protein sequence ID" value="AWO99986.1"/>
    <property type="molecule type" value="Genomic_DNA"/>
</dbReference>
<protein>
    <submittedName>
        <fullName evidence="1">Putative cytokine-like protein 1</fullName>
    </submittedName>
</protein>
<dbReference type="AlphaFoldDB" id="A0A2U9B7R4"/>
<sequence>MQPMVKRGMKGSGIIQHQELEGLKKRKKQVPRTTVQNNGPKEVLSMARDLTQWAADLKRDPETTFCMAHMPELYLDVHNGCVMYKMRTYISLVEGLRERRCAYTRDVWKLGVTLRQLFIFMSEKCHGDCSRSLTVLHWRANIPDPEIICSDRNKRPQ</sequence>
<name>A0A2U9B7R4_SCOMX</name>
<organism evidence="1 2">
    <name type="scientific">Scophthalmus maximus</name>
    <name type="common">Turbot</name>
    <name type="synonym">Psetta maxima</name>
    <dbReference type="NCBI Taxonomy" id="52904"/>
    <lineage>
        <taxon>Eukaryota</taxon>
        <taxon>Metazoa</taxon>
        <taxon>Chordata</taxon>
        <taxon>Craniata</taxon>
        <taxon>Vertebrata</taxon>
        <taxon>Euteleostomi</taxon>
        <taxon>Actinopterygii</taxon>
        <taxon>Neopterygii</taxon>
        <taxon>Teleostei</taxon>
        <taxon>Neoteleostei</taxon>
        <taxon>Acanthomorphata</taxon>
        <taxon>Carangaria</taxon>
        <taxon>Pleuronectiformes</taxon>
        <taxon>Pleuronectoidei</taxon>
        <taxon>Scophthalmidae</taxon>
        <taxon>Scophthalmus</taxon>
    </lineage>
</organism>